<organism evidence="2 3">
    <name type="scientific">Halovivax cerinus</name>
    <dbReference type="NCBI Taxonomy" id="1487865"/>
    <lineage>
        <taxon>Archaea</taxon>
        <taxon>Methanobacteriati</taxon>
        <taxon>Methanobacteriota</taxon>
        <taxon>Stenosarchaea group</taxon>
        <taxon>Halobacteria</taxon>
        <taxon>Halobacteriales</taxon>
        <taxon>Natrialbaceae</taxon>
        <taxon>Halovivax</taxon>
    </lineage>
</organism>
<reference evidence="2 3" key="1">
    <citation type="journal article" date="2019" name="Int. J. Syst. Evol. Microbiol.">
        <title>The Global Catalogue of Microorganisms (GCM) 10K type strain sequencing project: providing services to taxonomists for standard genome sequencing and annotation.</title>
        <authorList>
            <consortium name="The Broad Institute Genomics Platform"/>
            <consortium name="The Broad Institute Genome Sequencing Center for Infectious Disease"/>
            <person name="Wu L."/>
            <person name="Ma J."/>
        </authorList>
    </citation>
    <scope>NUCLEOTIDE SEQUENCE [LARGE SCALE GENOMIC DNA]</scope>
    <source>
        <strain evidence="2 3">IBRC-M 10256</strain>
    </source>
</reference>
<name>A0ABD5NKK0_9EURY</name>
<dbReference type="AlphaFoldDB" id="A0ABD5NKK0"/>
<evidence type="ECO:0000259" key="1">
    <source>
        <dbReference type="Pfam" id="PF23951"/>
    </source>
</evidence>
<dbReference type="InterPro" id="IPR013783">
    <property type="entry name" value="Ig-like_fold"/>
</dbReference>
<dbReference type="GeneID" id="73902907"/>
<dbReference type="RefSeq" id="WP_256533770.1">
    <property type="nucleotide sequence ID" value="NZ_CP101824.1"/>
</dbReference>
<comment type="caution">
    <text evidence="2">The sequence shown here is derived from an EMBL/GenBank/DDBJ whole genome shotgun (WGS) entry which is preliminary data.</text>
</comment>
<feature type="domain" description="DUF7282" evidence="1">
    <location>
        <begin position="48"/>
        <end position="155"/>
    </location>
</feature>
<dbReference type="EMBL" id="JBHSAQ010000002">
    <property type="protein sequence ID" value="MFC3957541.1"/>
    <property type="molecule type" value="Genomic_DNA"/>
</dbReference>
<dbReference type="Pfam" id="PF23951">
    <property type="entry name" value="DUF7282"/>
    <property type="match status" value="2"/>
</dbReference>
<keyword evidence="3" id="KW-1185">Reference proteome</keyword>
<dbReference type="Proteomes" id="UP001595846">
    <property type="component" value="Unassembled WGS sequence"/>
</dbReference>
<accession>A0ABD5NKK0</accession>
<sequence>MSRTVSLGRLKLVFALLIAVSVVVGAGLVVGQAPELFGADVATEPEGSIAFEQQEADGQSVEISSVTLSDGGFVVVTDESDAVVGVSDHLSEGSHDNVTVNATEEAAGSLYGSLTATAYLDSTDDGEFDPRTDDGASDRPYVVDGYPLTETASVTAVERPDDVERSFVVTSLSGPDAGRTSQTVDFVAEIRNPTPNELRQHAAFRVDGDLYERKVFSLAADETREVTFEVDLADVGEGSHTYGVYTERNGSLGEIDVEYDGPAHVTVSNVSRTTMVVEAGVPAGGYVAVENDNGTRLASSDRLAPGIHGEVALDVGNVTPGTNLTAIVYRDDPAAGAEPTPYELDGTPVRATVQAPEAESD</sequence>
<evidence type="ECO:0000313" key="3">
    <source>
        <dbReference type="Proteomes" id="UP001595846"/>
    </source>
</evidence>
<feature type="domain" description="DUF7282" evidence="1">
    <location>
        <begin position="265"/>
        <end position="352"/>
    </location>
</feature>
<gene>
    <name evidence="2" type="ORF">ACFOUR_04020</name>
</gene>
<dbReference type="Gene3D" id="2.60.40.10">
    <property type="entry name" value="Immunoglobulins"/>
    <property type="match status" value="1"/>
</dbReference>
<evidence type="ECO:0000313" key="2">
    <source>
        <dbReference type="EMBL" id="MFC3957541.1"/>
    </source>
</evidence>
<protein>
    <recommendedName>
        <fullName evidence="1">DUF7282 domain-containing protein</fullName>
    </recommendedName>
</protein>
<dbReference type="InterPro" id="IPR055706">
    <property type="entry name" value="Slg1/2_DUF7282"/>
</dbReference>
<proteinExistence type="predicted"/>